<protein>
    <submittedName>
        <fullName evidence="1">Uncharacterized protein</fullName>
    </submittedName>
</protein>
<dbReference type="Proteomes" id="UP000275676">
    <property type="component" value="Chromosome"/>
</dbReference>
<evidence type="ECO:0000313" key="2">
    <source>
        <dbReference type="Proteomes" id="UP000275676"/>
    </source>
</evidence>
<dbReference type="EMBL" id="LR134156">
    <property type="protein sequence ID" value="VEA77507.1"/>
    <property type="molecule type" value="Genomic_DNA"/>
</dbReference>
<gene>
    <name evidence="1" type="ORF">NCTC10047_03425</name>
</gene>
<accession>A0A3S4G847</accession>
<name>A0A3S4G847_SALER</name>
<sequence>MNVAPFFSQKATLEQQLDNPGARGFRPQPIGRTQDLFQIFILHEAGIPVIAESNVASVK</sequence>
<evidence type="ECO:0000313" key="1">
    <source>
        <dbReference type="EMBL" id="VEA77507.1"/>
    </source>
</evidence>
<reference evidence="1 2" key="1">
    <citation type="submission" date="2018-12" db="EMBL/GenBank/DDBJ databases">
        <authorList>
            <consortium name="Pathogen Informatics"/>
        </authorList>
    </citation>
    <scope>NUCLEOTIDE SEQUENCE [LARGE SCALE GENOMIC DNA]</scope>
    <source>
        <strain evidence="1 2">NCTC10047</strain>
    </source>
</reference>
<proteinExistence type="predicted"/>
<organism evidence="1 2">
    <name type="scientific">Salmonella enterica subsp. arizonae</name>
    <dbReference type="NCBI Taxonomy" id="59203"/>
    <lineage>
        <taxon>Bacteria</taxon>
        <taxon>Pseudomonadati</taxon>
        <taxon>Pseudomonadota</taxon>
        <taxon>Gammaproteobacteria</taxon>
        <taxon>Enterobacterales</taxon>
        <taxon>Enterobacteriaceae</taxon>
        <taxon>Salmonella</taxon>
    </lineage>
</organism>
<dbReference type="AlphaFoldDB" id="A0A3S4G847"/>